<keyword evidence="1" id="KW-0812">Transmembrane</keyword>
<accession>A0A4R7RLE7</accession>
<feature type="transmembrane region" description="Helical" evidence="1">
    <location>
        <begin position="92"/>
        <end position="116"/>
    </location>
</feature>
<proteinExistence type="predicted"/>
<protein>
    <submittedName>
        <fullName evidence="2">Uncharacterized protein</fullName>
    </submittedName>
</protein>
<keyword evidence="3" id="KW-1185">Reference proteome</keyword>
<keyword evidence="1" id="KW-1133">Transmembrane helix</keyword>
<reference evidence="2 3" key="1">
    <citation type="submission" date="2019-03" db="EMBL/GenBank/DDBJ databases">
        <title>Genomic Encyclopedia of Archaeal and Bacterial Type Strains, Phase II (KMG-II): from individual species to whole genera.</title>
        <authorList>
            <person name="Goeker M."/>
        </authorList>
    </citation>
    <scope>NUCLEOTIDE SEQUENCE [LARGE SCALE GENOMIC DNA]</scope>
    <source>
        <strain evidence="2 3">ATCC 25309</strain>
    </source>
</reference>
<dbReference type="Proteomes" id="UP000295662">
    <property type="component" value="Unassembled WGS sequence"/>
</dbReference>
<comment type="caution">
    <text evidence="2">The sequence shown here is derived from an EMBL/GenBank/DDBJ whole genome shotgun (WGS) entry which is preliminary data.</text>
</comment>
<evidence type="ECO:0000256" key="1">
    <source>
        <dbReference type="SAM" id="Phobius"/>
    </source>
</evidence>
<sequence length="118" mass="13247">MLTQDLQNPAERSMIISVRLWFFWPLACILFAAASYPFGSYIRVANSWAQWIYFIMLAAFAIIPLKFFCLAARSSWLALKDRKHRHQGVISIIMLGLAALIIFPLGLVIANLGVMAGS</sequence>
<keyword evidence="1" id="KW-0472">Membrane</keyword>
<name>A0A4R7RLE7_9BACT</name>
<feature type="transmembrane region" description="Helical" evidence="1">
    <location>
        <begin position="20"/>
        <end position="39"/>
    </location>
</feature>
<dbReference type="EMBL" id="SOCA01000009">
    <property type="protein sequence ID" value="TDU66134.1"/>
    <property type="molecule type" value="Genomic_DNA"/>
</dbReference>
<evidence type="ECO:0000313" key="2">
    <source>
        <dbReference type="EMBL" id="TDU66134.1"/>
    </source>
</evidence>
<dbReference type="AlphaFoldDB" id="A0A4R7RLE7"/>
<feature type="transmembrane region" description="Helical" evidence="1">
    <location>
        <begin position="51"/>
        <end position="71"/>
    </location>
</feature>
<organism evidence="2 3">
    <name type="scientific">Prosthecobacter fusiformis</name>
    <dbReference type="NCBI Taxonomy" id="48464"/>
    <lineage>
        <taxon>Bacteria</taxon>
        <taxon>Pseudomonadati</taxon>
        <taxon>Verrucomicrobiota</taxon>
        <taxon>Verrucomicrobiia</taxon>
        <taxon>Verrucomicrobiales</taxon>
        <taxon>Verrucomicrobiaceae</taxon>
        <taxon>Prosthecobacter</taxon>
    </lineage>
</organism>
<dbReference type="RefSeq" id="WP_133796871.1">
    <property type="nucleotide sequence ID" value="NZ_SOCA01000009.1"/>
</dbReference>
<evidence type="ECO:0000313" key="3">
    <source>
        <dbReference type="Proteomes" id="UP000295662"/>
    </source>
</evidence>
<gene>
    <name evidence="2" type="ORF">EI77_03871</name>
</gene>